<sequence length="277" mass="31104">MPHPETRRRRRRRGGRRVQESIFYDPNAPTGLSNPLNAPQQYNRPVPTGPRNPLFQWQHATELQTDPPATHLQPQYTSSTPQTNTGSAIGQALPLITARHQPTPTIHPGPHHPLGRTYASVPETEPSFSILNRVCSPPVDPQDHVSSLLSHARKIRWERRGAISVPGTPQPDVRMTDDDDKAEEDEENKGLETSTWFDTVETQRAAYALSQTTRETGRSESLDELAKLKKVRGLLLELGEGDMVDLFDEIEADFVVVEDCGESERNGGSRRWWGAKR</sequence>
<feature type="compositionally biased region" description="Acidic residues" evidence="1">
    <location>
        <begin position="177"/>
        <end position="187"/>
    </location>
</feature>
<feature type="compositionally biased region" description="Basic residues" evidence="1">
    <location>
        <begin position="1"/>
        <end position="16"/>
    </location>
</feature>
<reference evidence="3" key="1">
    <citation type="journal article" date="2020" name="Stud. Mycol.">
        <title>101 Dothideomycetes genomes: A test case for predicting lifestyles and emergence of pathogens.</title>
        <authorList>
            <person name="Haridas S."/>
            <person name="Albert R."/>
            <person name="Binder M."/>
            <person name="Bloem J."/>
            <person name="LaButti K."/>
            <person name="Salamov A."/>
            <person name="Andreopoulos B."/>
            <person name="Baker S."/>
            <person name="Barry K."/>
            <person name="Bills G."/>
            <person name="Bluhm B."/>
            <person name="Cannon C."/>
            <person name="Castanera R."/>
            <person name="Culley D."/>
            <person name="Daum C."/>
            <person name="Ezra D."/>
            <person name="Gonzalez J."/>
            <person name="Henrissat B."/>
            <person name="Kuo A."/>
            <person name="Liang C."/>
            <person name="Lipzen A."/>
            <person name="Lutzoni F."/>
            <person name="Magnuson J."/>
            <person name="Mondo S."/>
            <person name="Nolan M."/>
            <person name="Ohm R."/>
            <person name="Pangilinan J."/>
            <person name="Park H.-J."/>
            <person name="Ramirez L."/>
            <person name="Alfaro M."/>
            <person name="Sun H."/>
            <person name="Tritt A."/>
            <person name="Yoshinaga Y."/>
            <person name="Zwiers L.-H."/>
            <person name="Turgeon B."/>
            <person name="Goodwin S."/>
            <person name="Spatafora J."/>
            <person name="Crous P."/>
            <person name="Grigoriev I."/>
        </authorList>
    </citation>
    <scope>NUCLEOTIDE SEQUENCE [LARGE SCALE GENOMIC DNA]</scope>
    <source>
        <strain evidence="3">CBS 304.66</strain>
    </source>
</reference>
<name>A0A9P4N9F7_9PLEO</name>
<comment type="caution">
    <text evidence="2">The sequence shown here is derived from an EMBL/GenBank/DDBJ whole genome shotgun (WGS) entry which is preliminary data.</text>
</comment>
<feature type="region of interest" description="Disordered" evidence="1">
    <location>
        <begin position="67"/>
        <end position="87"/>
    </location>
</feature>
<feature type="compositionally biased region" description="Polar residues" evidence="1">
    <location>
        <begin position="72"/>
        <end position="87"/>
    </location>
</feature>
<dbReference type="EMBL" id="ML986584">
    <property type="protein sequence ID" value="KAF2269057.1"/>
    <property type="molecule type" value="Genomic_DNA"/>
</dbReference>
<protein>
    <submittedName>
        <fullName evidence="2">Uncharacterized protein</fullName>
    </submittedName>
</protein>
<keyword evidence="3" id="KW-1185">Reference proteome</keyword>
<evidence type="ECO:0000256" key="1">
    <source>
        <dbReference type="SAM" id="MobiDB-lite"/>
    </source>
</evidence>
<evidence type="ECO:0000313" key="2">
    <source>
        <dbReference type="EMBL" id="KAF2269057.1"/>
    </source>
</evidence>
<feature type="compositionally biased region" description="Polar residues" evidence="1">
    <location>
        <begin position="30"/>
        <end position="43"/>
    </location>
</feature>
<feature type="region of interest" description="Disordered" evidence="1">
    <location>
        <begin position="1"/>
        <end position="54"/>
    </location>
</feature>
<organism evidence="2 3">
    <name type="scientific">Lojkania enalia</name>
    <dbReference type="NCBI Taxonomy" id="147567"/>
    <lineage>
        <taxon>Eukaryota</taxon>
        <taxon>Fungi</taxon>
        <taxon>Dikarya</taxon>
        <taxon>Ascomycota</taxon>
        <taxon>Pezizomycotina</taxon>
        <taxon>Dothideomycetes</taxon>
        <taxon>Pleosporomycetidae</taxon>
        <taxon>Pleosporales</taxon>
        <taxon>Pleosporales incertae sedis</taxon>
        <taxon>Lojkania</taxon>
    </lineage>
</organism>
<accession>A0A9P4N9F7</accession>
<proteinExistence type="predicted"/>
<gene>
    <name evidence="2" type="ORF">CC78DRAFT_336293</name>
</gene>
<evidence type="ECO:0000313" key="3">
    <source>
        <dbReference type="Proteomes" id="UP000800093"/>
    </source>
</evidence>
<dbReference type="AlphaFoldDB" id="A0A9P4N9F7"/>
<dbReference type="Proteomes" id="UP000800093">
    <property type="component" value="Unassembled WGS sequence"/>
</dbReference>
<feature type="region of interest" description="Disordered" evidence="1">
    <location>
        <begin position="162"/>
        <end position="191"/>
    </location>
</feature>